<accession>A0A8T0GVW1</accession>
<reference evidence="2" key="1">
    <citation type="submission" date="2020-06" db="EMBL/GenBank/DDBJ databases">
        <title>WGS assembly of Ceratodon purpureus strain R40.</title>
        <authorList>
            <person name="Carey S.B."/>
            <person name="Jenkins J."/>
            <person name="Shu S."/>
            <person name="Lovell J.T."/>
            <person name="Sreedasyam A."/>
            <person name="Maumus F."/>
            <person name="Tiley G.P."/>
            <person name="Fernandez-Pozo N."/>
            <person name="Barry K."/>
            <person name="Chen C."/>
            <person name="Wang M."/>
            <person name="Lipzen A."/>
            <person name="Daum C."/>
            <person name="Saski C.A."/>
            <person name="Payton A.C."/>
            <person name="Mcbreen J.C."/>
            <person name="Conrad R.E."/>
            <person name="Kollar L.M."/>
            <person name="Olsson S."/>
            <person name="Huttunen S."/>
            <person name="Landis J.B."/>
            <person name="Wickett N.J."/>
            <person name="Johnson M.G."/>
            <person name="Rensing S.A."/>
            <person name="Grimwood J."/>
            <person name="Schmutz J."/>
            <person name="Mcdaniel S.F."/>
        </authorList>
    </citation>
    <scope>NUCLEOTIDE SEQUENCE</scope>
    <source>
        <strain evidence="2">R40</strain>
    </source>
</reference>
<dbReference type="Proteomes" id="UP000822688">
    <property type="component" value="Chromosome 8"/>
</dbReference>
<feature type="signal peptide" evidence="1">
    <location>
        <begin position="1"/>
        <end position="17"/>
    </location>
</feature>
<protein>
    <submittedName>
        <fullName evidence="2">Uncharacterized protein</fullName>
    </submittedName>
</protein>
<gene>
    <name evidence="2" type="ORF">KC19_8G067700</name>
</gene>
<proteinExistence type="predicted"/>
<keyword evidence="3" id="KW-1185">Reference proteome</keyword>
<feature type="chain" id="PRO_5035924305" evidence="1">
    <location>
        <begin position="18"/>
        <end position="49"/>
    </location>
</feature>
<organism evidence="2 3">
    <name type="scientific">Ceratodon purpureus</name>
    <name type="common">Fire moss</name>
    <name type="synonym">Dicranum purpureum</name>
    <dbReference type="NCBI Taxonomy" id="3225"/>
    <lineage>
        <taxon>Eukaryota</taxon>
        <taxon>Viridiplantae</taxon>
        <taxon>Streptophyta</taxon>
        <taxon>Embryophyta</taxon>
        <taxon>Bryophyta</taxon>
        <taxon>Bryophytina</taxon>
        <taxon>Bryopsida</taxon>
        <taxon>Dicranidae</taxon>
        <taxon>Pseudoditrichales</taxon>
        <taxon>Ditrichaceae</taxon>
        <taxon>Ceratodon</taxon>
    </lineage>
</organism>
<dbReference type="EMBL" id="CM026429">
    <property type="protein sequence ID" value="KAG0563891.1"/>
    <property type="molecule type" value="Genomic_DNA"/>
</dbReference>
<evidence type="ECO:0000313" key="3">
    <source>
        <dbReference type="Proteomes" id="UP000822688"/>
    </source>
</evidence>
<sequence length="49" mass="5875">MLSVLLRFLMSLRVCISLSISQEEFENEIVLLELHRVSYELSKFDPWFI</sequence>
<name>A0A8T0GVW1_CERPU</name>
<keyword evidence="1" id="KW-0732">Signal</keyword>
<comment type="caution">
    <text evidence="2">The sequence shown here is derived from an EMBL/GenBank/DDBJ whole genome shotgun (WGS) entry which is preliminary data.</text>
</comment>
<evidence type="ECO:0000256" key="1">
    <source>
        <dbReference type="SAM" id="SignalP"/>
    </source>
</evidence>
<dbReference type="AlphaFoldDB" id="A0A8T0GVW1"/>
<evidence type="ECO:0000313" key="2">
    <source>
        <dbReference type="EMBL" id="KAG0563891.1"/>
    </source>
</evidence>